<dbReference type="AlphaFoldDB" id="A0A1Q5PAH2"/>
<keyword evidence="3" id="KW-1185">Reference proteome</keyword>
<gene>
    <name evidence="2" type="ORF">A3841_04480</name>
</gene>
<reference evidence="2 3" key="1">
    <citation type="submission" date="2016-03" db="EMBL/GenBank/DDBJ databases">
        <title>Genome sequence of Pontibacter sp. nov., of the family cytophagaceae, isolated from marine sediment of the Yellow Sea, China.</title>
        <authorList>
            <person name="Zhang G."/>
            <person name="Zhang R."/>
        </authorList>
    </citation>
    <scope>NUCLEOTIDE SEQUENCE [LARGE SCALE GENOMIC DNA]</scope>
    <source>
        <strain evidence="2 3">S10-8</strain>
    </source>
</reference>
<organism evidence="2 3">
    <name type="scientific">Pontibacter flavimaris</name>
    <dbReference type="NCBI Taxonomy" id="1797110"/>
    <lineage>
        <taxon>Bacteria</taxon>
        <taxon>Pseudomonadati</taxon>
        <taxon>Bacteroidota</taxon>
        <taxon>Cytophagia</taxon>
        <taxon>Cytophagales</taxon>
        <taxon>Hymenobacteraceae</taxon>
        <taxon>Pontibacter</taxon>
    </lineage>
</organism>
<dbReference type="RefSeq" id="WP_073854125.1">
    <property type="nucleotide sequence ID" value="NZ_LVWA01000010.1"/>
</dbReference>
<proteinExistence type="predicted"/>
<dbReference type="STRING" id="1797110.A3841_04480"/>
<name>A0A1Q5PAH2_9BACT</name>
<keyword evidence="1" id="KW-0472">Membrane</keyword>
<feature type="transmembrane region" description="Helical" evidence="1">
    <location>
        <begin position="20"/>
        <end position="46"/>
    </location>
</feature>
<protein>
    <submittedName>
        <fullName evidence="2">Uncharacterized protein</fullName>
    </submittedName>
</protein>
<accession>A0A1Q5PAH2</accession>
<evidence type="ECO:0000256" key="1">
    <source>
        <dbReference type="SAM" id="Phobius"/>
    </source>
</evidence>
<dbReference type="Proteomes" id="UP000186551">
    <property type="component" value="Unassembled WGS sequence"/>
</dbReference>
<feature type="transmembrane region" description="Helical" evidence="1">
    <location>
        <begin position="104"/>
        <end position="122"/>
    </location>
</feature>
<sequence>MLNYEKLSRSTRTRTAMLLLLLFMVLAVADLFISFFGGVVLGLLLVQFEMEVQRFFRHSAGRSPSVARLLKAYADLGLERKLQLKAGLQVLVFILILADVLDSFWGGMISGVLLALLADDLIRYQRRKRKITIKKN</sequence>
<keyword evidence="1" id="KW-1133">Transmembrane helix</keyword>
<dbReference type="EMBL" id="LVWA01000010">
    <property type="protein sequence ID" value="OKL39204.1"/>
    <property type="molecule type" value="Genomic_DNA"/>
</dbReference>
<evidence type="ECO:0000313" key="3">
    <source>
        <dbReference type="Proteomes" id="UP000186551"/>
    </source>
</evidence>
<keyword evidence="1" id="KW-0812">Transmembrane</keyword>
<dbReference type="OrthoDB" id="9906617at2"/>
<evidence type="ECO:0000313" key="2">
    <source>
        <dbReference type="EMBL" id="OKL39204.1"/>
    </source>
</evidence>
<comment type="caution">
    <text evidence="2">The sequence shown here is derived from an EMBL/GenBank/DDBJ whole genome shotgun (WGS) entry which is preliminary data.</text>
</comment>